<name>A0ABS3JKS9_9BACT</name>
<gene>
    <name evidence="3" type="ORF">J2I46_18635</name>
</gene>
<reference evidence="3 4" key="1">
    <citation type="submission" date="2021-03" db="EMBL/GenBank/DDBJ databases">
        <title>Fibrella sp. HMF5405 genome sequencing and assembly.</title>
        <authorList>
            <person name="Kang H."/>
            <person name="Kim H."/>
            <person name="Bae S."/>
            <person name="Joh K."/>
        </authorList>
    </citation>
    <scope>NUCLEOTIDE SEQUENCE [LARGE SCALE GENOMIC DNA]</scope>
    <source>
        <strain evidence="3 4">HMF5405</strain>
    </source>
</reference>
<keyword evidence="4" id="KW-1185">Reference proteome</keyword>
<accession>A0ABS3JKS9</accession>
<keyword evidence="1" id="KW-0732">Signal</keyword>
<dbReference type="Pfam" id="PF20041">
    <property type="entry name" value="DUF6443"/>
    <property type="match status" value="1"/>
</dbReference>
<evidence type="ECO:0000313" key="3">
    <source>
        <dbReference type="EMBL" id="MBO0950618.1"/>
    </source>
</evidence>
<dbReference type="InterPro" id="IPR045619">
    <property type="entry name" value="DUF6443"/>
</dbReference>
<dbReference type="PANTHER" id="PTHR32305">
    <property type="match status" value="1"/>
</dbReference>
<feature type="domain" description="DUF6443" evidence="2">
    <location>
        <begin position="39"/>
        <end position="163"/>
    </location>
</feature>
<dbReference type="InterPro" id="IPR022385">
    <property type="entry name" value="Rhs_assc_core"/>
</dbReference>
<feature type="chain" id="PRO_5047211720" description="DUF6443 domain-containing protein" evidence="1">
    <location>
        <begin position="23"/>
        <end position="1150"/>
    </location>
</feature>
<dbReference type="RefSeq" id="WP_207330550.1">
    <property type="nucleotide sequence ID" value="NZ_JAFMYW010000005.1"/>
</dbReference>
<dbReference type="PANTHER" id="PTHR32305:SF15">
    <property type="entry name" value="PROTEIN RHSA-RELATED"/>
    <property type="match status" value="1"/>
</dbReference>
<evidence type="ECO:0000313" key="4">
    <source>
        <dbReference type="Proteomes" id="UP000664628"/>
    </source>
</evidence>
<comment type="caution">
    <text evidence="3">The sequence shown here is derived from an EMBL/GenBank/DDBJ whole genome shotgun (WGS) entry which is preliminary data.</text>
</comment>
<dbReference type="InterPro" id="IPR050708">
    <property type="entry name" value="T6SS_VgrG/RHS"/>
</dbReference>
<sequence>MIVRLVSVGLLSLILVPENVRAQVSPTATQNYVVEQMPRSPQTSVSPASAYTDVPATVSYFDGLGRPLQKVQVRASADANSDIVTSATTYDAYGRTDQTFLPIPGGVGGTLVTTPQTAGQSFYGDTNPFTQSLYETSPLNRVTRQWGTGQAWRTANRSTAITYGVAPANTVLRFKVNFYSNVIYANVEGDGGISWEYFGANDIATQTTTNEQGNVTTEYIDLQGRVLRRDVVNGSQTLTTMYLYDAFNRLAAVIPPKLYDWFIAGGPSTGLYFYQNGNAANPTAVFMHNCYVYRYDARGRLSRKHIASAGWTDLVYDQQDRLVMSQDEQDRAEGKWRYNRYDGLNRVTETGRLILSRTADQLRADFTGTTGEGFPSTVNPSESAQLTLQRYDDYDGAALSFAANNSFATPWPNSKSLLTRSLARNLETNVWYESVFWYDDKGRSIQQQSQHVRGGVDRTDIQYRFNGEVTQVRTQHETVTELTSYQYDHLGRRTNVDHTLNGAAVQRLATYSYDGVGRLARKDLGGGGTAVPSYTNNQSLQAGTQQVAQQYIDFVPGTAVNENKATDGGQRWDFRISSGLYSQTYNWHIRGGLRGINLDGSGNPQTGKLFSLKLGYEEDGTYYDGNIRSQQWRTSRDSQQRTYTYNYDGVSRLTSASYTGVSTENYGLSSISYDADGNLTSLTRNGKKADNSFGTIDALSYSYAANSNRPQAVTDGSGQSAGFSDAAGATDYTYWSDGSLKSDANKSIILIEYNLLKRPRKVTFNGGQTIDYQYDAVGNKLAQKDRTGVITQYVGNQIYRAGTLQQLTHEEGRIAVSGAAYSYQWSLQDHIGNMRVMFRDSAGIAAVVQEEGFGPWGESLNELSYTRNNPSLDPYVFTGHERMNELGVYDAKARVYDPIVPRFWQPDPLADVFHDNSPYQYAFNNPLVFVDPGGDSTVPINKFDIADFNVERDEVLINTVTVTAKRNSNTSPPQAGEYIYTPRDGFWDSLDQLVNGNRAYNWAGMNYSVGADGYATGFQIPINGSPPDIGPAGKFSSAQKLATLIKRFRNPSLKMTLPALKTVSINMEHIVDRHTRGGLIAKQRASTSLFPEYMTQKQIESAVRSAYKNVSGKISTQDDRVLLQGISDQGLLIEMWLNKATRVIESAYPK</sequence>
<dbReference type="NCBIfam" id="TIGR03696">
    <property type="entry name" value="Rhs_assc_core"/>
    <property type="match status" value="1"/>
</dbReference>
<dbReference type="Proteomes" id="UP000664628">
    <property type="component" value="Unassembled WGS sequence"/>
</dbReference>
<proteinExistence type="predicted"/>
<dbReference type="EMBL" id="JAFMYW010000005">
    <property type="protein sequence ID" value="MBO0950618.1"/>
    <property type="molecule type" value="Genomic_DNA"/>
</dbReference>
<evidence type="ECO:0000259" key="2">
    <source>
        <dbReference type="Pfam" id="PF20041"/>
    </source>
</evidence>
<protein>
    <recommendedName>
        <fullName evidence="2">DUF6443 domain-containing protein</fullName>
    </recommendedName>
</protein>
<dbReference type="Gene3D" id="2.180.10.10">
    <property type="entry name" value="RHS repeat-associated core"/>
    <property type="match status" value="2"/>
</dbReference>
<feature type="signal peptide" evidence="1">
    <location>
        <begin position="1"/>
        <end position="22"/>
    </location>
</feature>
<evidence type="ECO:0000256" key="1">
    <source>
        <dbReference type="SAM" id="SignalP"/>
    </source>
</evidence>
<organism evidence="3 4">
    <name type="scientific">Fibrella forsythiae</name>
    <dbReference type="NCBI Taxonomy" id="2817061"/>
    <lineage>
        <taxon>Bacteria</taxon>
        <taxon>Pseudomonadati</taxon>
        <taxon>Bacteroidota</taxon>
        <taxon>Cytophagia</taxon>
        <taxon>Cytophagales</taxon>
        <taxon>Spirosomataceae</taxon>
        <taxon>Fibrella</taxon>
    </lineage>
</organism>